<protein>
    <submittedName>
        <fullName evidence="3">NAD(P)-binding domain-containing protein</fullName>
    </submittedName>
</protein>
<name>A0ABS3CJ03_9BACT</name>
<organism evidence="3 4">
    <name type="scientific">Algoriphagus pacificus</name>
    <dbReference type="NCBI Taxonomy" id="2811234"/>
    <lineage>
        <taxon>Bacteria</taxon>
        <taxon>Pseudomonadati</taxon>
        <taxon>Bacteroidota</taxon>
        <taxon>Cytophagia</taxon>
        <taxon>Cytophagales</taxon>
        <taxon>Cyclobacteriaceae</taxon>
        <taxon>Algoriphagus</taxon>
    </lineage>
</organism>
<dbReference type="InterPro" id="IPR051267">
    <property type="entry name" value="STEAP_metalloreductase"/>
</dbReference>
<comment type="caution">
    <text evidence="3">The sequence shown here is derived from an EMBL/GenBank/DDBJ whole genome shotgun (WGS) entry which is preliminary data.</text>
</comment>
<proteinExistence type="predicted"/>
<dbReference type="EMBL" id="JAFKCU010000003">
    <property type="protein sequence ID" value="MBN7816494.1"/>
    <property type="molecule type" value="Genomic_DNA"/>
</dbReference>
<dbReference type="Pfam" id="PF03807">
    <property type="entry name" value="F420_oxidored"/>
    <property type="match status" value="1"/>
</dbReference>
<dbReference type="InterPro" id="IPR036291">
    <property type="entry name" value="NAD(P)-bd_dom_sf"/>
</dbReference>
<dbReference type="Proteomes" id="UP000664480">
    <property type="component" value="Unassembled WGS sequence"/>
</dbReference>
<dbReference type="Gene3D" id="3.40.50.720">
    <property type="entry name" value="NAD(P)-binding Rossmann-like Domain"/>
    <property type="match status" value="1"/>
</dbReference>
<evidence type="ECO:0000313" key="4">
    <source>
        <dbReference type="Proteomes" id="UP000664480"/>
    </source>
</evidence>
<dbReference type="PANTHER" id="PTHR14239:SF10">
    <property type="entry name" value="REDUCTASE"/>
    <property type="match status" value="1"/>
</dbReference>
<evidence type="ECO:0000259" key="2">
    <source>
        <dbReference type="Pfam" id="PF03807"/>
    </source>
</evidence>
<keyword evidence="4" id="KW-1185">Reference proteome</keyword>
<gene>
    <name evidence="3" type="ORF">J0A69_13690</name>
</gene>
<evidence type="ECO:0000256" key="1">
    <source>
        <dbReference type="ARBA" id="ARBA00023002"/>
    </source>
</evidence>
<accession>A0ABS3CJ03</accession>
<keyword evidence="1" id="KW-0560">Oxidoreductase</keyword>
<dbReference type="InterPro" id="IPR028939">
    <property type="entry name" value="P5C_Rdtase_cat_N"/>
</dbReference>
<feature type="domain" description="Pyrroline-5-carboxylate reductase catalytic N-terminal" evidence="2">
    <location>
        <begin position="2"/>
        <end position="95"/>
    </location>
</feature>
<dbReference type="SUPFAM" id="SSF51735">
    <property type="entry name" value="NAD(P)-binding Rossmann-fold domains"/>
    <property type="match status" value="1"/>
</dbReference>
<dbReference type="RefSeq" id="WP_206587171.1">
    <property type="nucleotide sequence ID" value="NZ_JAFKCU010000003.1"/>
</dbReference>
<sequence length="205" mass="23220">MKLGILGGTNLSKTLGKKYIDAGLSVVFGVRNDFDTEATEWKVLNRFFDRICPYESAIIQADIILICCENEHLENICNALKSVDLEEKLIIDCTNSCFTNDLVNINTLKIKKSAPNNLVFKAFNNLGLDYPNSDILGIVKETYFCGDGNVEKIRIKRLIELIGFKAIDAGQMENAILLEAFYHLSKEITWQKKEQSNYHFKLISV</sequence>
<dbReference type="PANTHER" id="PTHR14239">
    <property type="entry name" value="DUDULIN-RELATED"/>
    <property type="match status" value="1"/>
</dbReference>
<reference evidence="3 4" key="1">
    <citation type="submission" date="2021-03" db="EMBL/GenBank/DDBJ databases">
        <title>novel species isolated from a fishpond in China.</title>
        <authorList>
            <person name="Lu H."/>
            <person name="Cai Z."/>
        </authorList>
    </citation>
    <scope>NUCLEOTIDE SEQUENCE [LARGE SCALE GENOMIC DNA]</scope>
    <source>
        <strain evidence="3 4">YJ13C</strain>
    </source>
</reference>
<evidence type="ECO:0000313" key="3">
    <source>
        <dbReference type="EMBL" id="MBN7816494.1"/>
    </source>
</evidence>